<dbReference type="EMBL" id="CABPSP010000022">
    <property type="protein sequence ID" value="VVE75779.1"/>
    <property type="molecule type" value="Genomic_DNA"/>
</dbReference>
<dbReference type="Proteomes" id="UP000383122">
    <property type="component" value="Unassembled WGS sequence"/>
</dbReference>
<dbReference type="InterPro" id="IPR009241">
    <property type="entry name" value="HigB-like"/>
</dbReference>
<protein>
    <submittedName>
        <fullName evidence="1">Addiction module antitoxin RelB</fullName>
    </submittedName>
</protein>
<gene>
    <name evidence="1" type="ORF">PAN31117_05247</name>
</gene>
<dbReference type="AlphaFoldDB" id="A0A5E5APX9"/>
<dbReference type="InterPro" id="IPR014056">
    <property type="entry name" value="TypeIITA-like_toxin_pred"/>
</dbReference>
<dbReference type="RefSeq" id="WP_150740744.1">
    <property type="nucleotide sequence ID" value="NZ_CABPSP010000022.1"/>
</dbReference>
<dbReference type="PANTHER" id="PTHR41791:SF1">
    <property type="entry name" value="SSL7039 PROTEIN"/>
    <property type="match status" value="1"/>
</dbReference>
<dbReference type="Pfam" id="PF05973">
    <property type="entry name" value="Gp49"/>
    <property type="match status" value="1"/>
</dbReference>
<evidence type="ECO:0000313" key="2">
    <source>
        <dbReference type="Proteomes" id="UP000383122"/>
    </source>
</evidence>
<dbReference type="OrthoDB" id="9800258at2"/>
<dbReference type="NCBIfam" id="TIGR02683">
    <property type="entry name" value="upstrm_HI1419"/>
    <property type="match status" value="1"/>
</dbReference>
<proteinExistence type="predicted"/>
<dbReference type="PIRSF" id="PIRSF028744">
    <property type="entry name" value="Addict_mod_HI1419"/>
    <property type="match status" value="1"/>
</dbReference>
<reference evidence="1 2" key="1">
    <citation type="submission" date="2019-08" db="EMBL/GenBank/DDBJ databases">
        <authorList>
            <person name="Peeters C."/>
        </authorList>
    </citation>
    <scope>NUCLEOTIDE SEQUENCE [LARGE SCALE GENOMIC DNA]</scope>
    <source>
        <strain evidence="1 2">LMG 31117</strain>
    </source>
</reference>
<evidence type="ECO:0000313" key="1">
    <source>
        <dbReference type="EMBL" id="VVE75779.1"/>
    </source>
</evidence>
<accession>A0A5E5APX9</accession>
<dbReference type="PANTHER" id="PTHR41791">
    <property type="entry name" value="SSL7039 PROTEIN"/>
    <property type="match status" value="1"/>
</dbReference>
<keyword evidence="2" id="KW-1185">Reference proteome</keyword>
<organism evidence="1 2">
    <name type="scientific">Pandoraea anapnoica</name>
    <dbReference type="NCBI Taxonomy" id="2508301"/>
    <lineage>
        <taxon>Bacteria</taxon>
        <taxon>Pseudomonadati</taxon>
        <taxon>Pseudomonadota</taxon>
        <taxon>Betaproteobacteria</taxon>
        <taxon>Burkholderiales</taxon>
        <taxon>Burkholderiaceae</taxon>
        <taxon>Pandoraea</taxon>
    </lineage>
</organism>
<name>A0A5E5APX9_9BURK</name>
<sequence>MIELRKTDEFARWIDRLRDVCARARIQVRIQRLADGNPGYVRAVGEGVSELKIDYGPGYRVYYTQRRGVFILLLCGGDKSTQDSDIKHALSLAREMED</sequence>